<proteinExistence type="predicted"/>
<dbReference type="AlphaFoldDB" id="A0A922KT95"/>
<evidence type="ECO:0000313" key="3">
    <source>
        <dbReference type="EMBL" id="KAH9491229.1"/>
    </source>
</evidence>
<organism evidence="3 4">
    <name type="scientific">Dermatophagoides farinae</name>
    <name type="common">American house dust mite</name>
    <dbReference type="NCBI Taxonomy" id="6954"/>
    <lineage>
        <taxon>Eukaryota</taxon>
        <taxon>Metazoa</taxon>
        <taxon>Ecdysozoa</taxon>
        <taxon>Arthropoda</taxon>
        <taxon>Chelicerata</taxon>
        <taxon>Arachnida</taxon>
        <taxon>Acari</taxon>
        <taxon>Acariformes</taxon>
        <taxon>Sarcoptiformes</taxon>
        <taxon>Astigmata</taxon>
        <taxon>Psoroptidia</taxon>
        <taxon>Analgoidea</taxon>
        <taxon>Pyroglyphidae</taxon>
        <taxon>Dermatophagoidinae</taxon>
        <taxon>Dermatophagoides</taxon>
    </lineage>
</organism>
<name>A0A922KT95_DERFA</name>
<dbReference type="EMBL" id="ASGP02000009">
    <property type="protein sequence ID" value="KAH9491229.1"/>
    <property type="molecule type" value="Genomic_DNA"/>
</dbReference>
<keyword evidence="2" id="KW-0472">Membrane</keyword>
<comment type="caution">
    <text evidence="3">The sequence shown here is derived from an EMBL/GenBank/DDBJ whole genome shotgun (WGS) entry which is preliminary data.</text>
</comment>
<keyword evidence="2" id="KW-0812">Transmembrane</keyword>
<protein>
    <submittedName>
        <fullName evidence="3">Uncharacterized protein</fullName>
    </submittedName>
</protein>
<reference evidence="3" key="1">
    <citation type="submission" date="2013-05" db="EMBL/GenBank/DDBJ databases">
        <authorList>
            <person name="Yim A.K.Y."/>
            <person name="Chan T.F."/>
            <person name="Ji K.M."/>
            <person name="Liu X.Y."/>
            <person name="Zhou J.W."/>
            <person name="Li R.Q."/>
            <person name="Yang K.Y."/>
            <person name="Li J."/>
            <person name="Li M."/>
            <person name="Law P.T.W."/>
            <person name="Wu Y.L."/>
            <person name="Cai Z.L."/>
            <person name="Qin H."/>
            <person name="Bao Y."/>
            <person name="Leung R.K.K."/>
            <person name="Ng P.K.S."/>
            <person name="Zou J."/>
            <person name="Zhong X.J."/>
            <person name="Ran P.X."/>
            <person name="Zhong N.S."/>
            <person name="Liu Z.G."/>
            <person name="Tsui S.K.W."/>
        </authorList>
    </citation>
    <scope>NUCLEOTIDE SEQUENCE</scope>
    <source>
        <strain evidence="3">Derf</strain>
        <tissue evidence="3">Whole organism</tissue>
    </source>
</reference>
<accession>A0A922KT95</accession>
<gene>
    <name evidence="3" type="ORF">DERF_015960</name>
</gene>
<keyword evidence="1" id="KW-0175">Coiled coil</keyword>
<feature type="transmembrane region" description="Helical" evidence="2">
    <location>
        <begin position="34"/>
        <end position="51"/>
    </location>
</feature>
<reference evidence="3" key="2">
    <citation type="journal article" date="2022" name="Res Sq">
        <title>Comparative Genomics Reveals Insights into the Divergent Evolution of Astigmatic Mites and Household Pest Adaptations.</title>
        <authorList>
            <person name="Xiong Q."/>
            <person name="Wan A.T.-Y."/>
            <person name="Liu X.-Y."/>
            <person name="Fung C.S.-H."/>
            <person name="Xiao X."/>
            <person name="Malainual N."/>
            <person name="Hou J."/>
            <person name="Wang L."/>
            <person name="Wang M."/>
            <person name="Yang K."/>
            <person name="Cui Y."/>
            <person name="Leung E."/>
            <person name="Nong W."/>
            <person name="Shin S.-K."/>
            <person name="Au S."/>
            <person name="Jeong K.Y."/>
            <person name="Chew F.T."/>
            <person name="Hui J."/>
            <person name="Leung T.F."/>
            <person name="Tungtrongchitr A."/>
            <person name="Zhong N."/>
            <person name="Liu Z."/>
            <person name="Tsui S."/>
        </authorList>
    </citation>
    <scope>NUCLEOTIDE SEQUENCE</scope>
    <source>
        <strain evidence="3">Derf</strain>
        <tissue evidence="3">Whole organism</tissue>
    </source>
</reference>
<feature type="coiled-coil region" evidence="1">
    <location>
        <begin position="132"/>
        <end position="166"/>
    </location>
</feature>
<evidence type="ECO:0000256" key="2">
    <source>
        <dbReference type="SAM" id="Phobius"/>
    </source>
</evidence>
<evidence type="ECO:0000313" key="4">
    <source>
        <dbReference type="Proteomes" id="UP000790347"/>
    </source>
</evidence>
<dbReference type="Proteomes" id="UP000790347">
    <property type="component" value="Unassembled WGS sequence"/>
</dbReference>
<keyword evidence="4" id="KW-1185">Reference proteome</keyword>
<keyword evidence="2" id="KW-1133">Transmembrane helix</keyword>
<evidence type="ECO:0000256" key="1">
    <source>
        <dbReference type="SAM" id="Coils"/>
    </source>
</evidence>
<sequence length="222" mass="25872">MEANFPSPSFSLRSIYITTNFFQYFWPNNFTTRFFLFCSTSVIVATVIWYIKKRPKSSIAETDENDNNHEITTTMNEQQLTTMAITNINDSEDDFEHVDCNNGALSIADPSASNFSLNPFKIVKNVLQNSSKKRSDKQLDRIRKQNQQMKDEYEKCRQELDEIFNRGHQESRQILKSVANGFRERNPHLLQPNCNNCEQNTEIELAFDASETMFIDSDKKNH</sequence>